<dbReference type="HAMAP" id="MF_02035">
    <property type="entry name" value="EgtB"/>
    <property type="match status" value="1"/>
</dbReference>
<dbReference type="GO" id="GO:0005506">
    <property type="term" value="F:iron ion binding"/>
    <property type="evidence" value="ECO:0007669"/>
    <property type="project" value="UniProtKB-UniRule"/>
</dbReference>
<evidence type="ECO:0000256" key="4">
    <source>
        <dbReference type="HAMAP-Rule" id="MF_02035"/>
    </source>
</evidence>
<feature type="binding site" evidence="4">
    <location>
        <begin position="119"/>
        <end position="122"/>
    </location>
    <ligand>
        <name>gamma-L-glutamyl-L-cysteine</name>
        <dbReference type="ChEBI" id="CHEBI:58173"/>
    </ligand>
</feature>
<keyword evidence="9" id="KW-1185">Reference proteome</keyword>
<evidence type="ECO:0000259" key="6">
    <source>
        <dbReference type="Pfam" id="PF03781"/>
    </source>
</evidence>
<sequence>MAVPTRPSDANPSTRIPATPTTTPAPTPATATAPPRTEQALRAAALAALEHARRRTLALTDCLDAAELAAQHSPLMSPLAWDLAHIGNQEEIWLVRAAGGQAALRPDLDPLYDAFEHPRAERPALPLLAPAQARRYVAAVREHALDVLRTAPLGPDQDPLLANGFVFGMIAQHEQQHDETMLITHELRRGPAVLHASRPDPGPVDAADLPSEAWIPGGPFTMGTDDEPWALDNERPAHRVEVPGFWLDTVPVSNRAFQAFMADGGYQDPRWWSPAGWAHRVEADLHAPLFWQHAEDPEAVDGGWLRRRFGVLEPVPPDEPVLHVCWYEADAYARWAGRRLPTEAEWEKAARHDPATGRSRRYPWGDQDPTPLLANLGQRHLQPAPAGAYPDGASPYGVRQLIGDVWEWTASDFAPYPGFAAFPYKEYSEVFFGGDYKVLRGGAFSVAEVACRDTFRNWDYPIRRQIFAGFRTARGPRPGEVH</sequence>
<proteinExistence type="inferred from homology"/>
<dbReference type="InterPro" id="IPR042095">
    <property type="entry name" value="SUMF_sf"/>
</dbReference>
<keyword evidence="4" id="KW-0503">Monooxygenase</keyword>
<comment type="cofactor">
    <cofactor evidence="4">
        <name>Fe(2+)</name>
        <dbReference type="ChEBI" id="CHEBI:29033"/>
    </cofactor>
</comment>
<dbReference type="InterPro" id="IPR017806">
    <property type="entry name" value="EgtB"/>
</dbReference>
<dbReference type="EMBL" id="JAGSOG010000079">
    <property type="protein sequence ID" value="MBR7835005.1"/>
    <property type="molecule type" value="Genomic_DNA"/>
</dbReference>
<dbReference type="InterPro" id="IPR032890">
    <property type="entry name" value="EgtB_Actinobacteria"/>
</dbReference>
<dbReference type="GO" id="GO:0044875">
    <property type="term" value="F:gamma-glutamyl hercynylcysteine sulfoxide synthase activity"/>
    <property type="evidence" value="ECO:0007669"/>
    <property type="project" value="UniProtKB-EC"/>
</dbReference>
<feature type="region of interest" description="Disordered" evidence="5">
    <location>
        <begin position="1"/>
        <end position="35"/>
    </location>
</feature>
<comment type="caution">
    <text evidence="8">The sequence shown here is derived from an EMBL/GenBank/DDBJ whole genome shotgun (WGS) entry which is preliminary data.</text>
</comment>
<feature type="binding site" evidence="4">
    <location>
        <position position="85"/>
    </location>
    <ligand>
        <name>Fe cation</name>
        <dbReference type="ChEBI" id="CHEBI:24875"/>
    </ligand>
</feature>
<evidence type="ECO:0000256" key="3">
    <source>
        <dbReference type="ARBA" id="ARBA00037882"/>
    </source>
</evidence>
<feature type="domain" description="Sulfatase-modifying factor enzyme-like" evidence="6">
    <location>
        <begin position="210"/>
        <end position="474"/>
    </location>
</feature>
<dbReference type="EC" id="1.14.99.50" evidence="4"/>
<evidence type="ECO:0000259" key="7">
    <source>
        <dbReference type="Pfam" id="PF12867"/>
    </source>
</evidence>
<dbReference type="RefSeq" id="WP_212529519.1">
    <property type="nucleotide sequence ID" value="NZ_JAGSOG010000079.1"/>
</dbReference>
<dbReference type="Gene3D" id="3.90.1580.10">
    <property type="entry name" value="paralog of FGE (formylglycine-generating enzyme)"/>
    <property type="match status" value="1"/>
</dbReference>
<organism evidence="8 9">
    <name type="scientific">Actinospica durhamensis</name>
    <dbReference type="NCBI Taxonomy" id="1508375"/>
    <lineage>
        <taxon>Bacteria</taxon>
        <taxon>Bacillati</taxon>
        <taxon>Actinomycetota</taxon>
        <taxon>Actinomycetes</taxon>
        <taxon>Catenulisporales</taxon>
        <taxon>Actinospicaceae</taxon>
        <taxon>Actinospica</taxon>
    </lineage>
</organism>
<comment type="pathway">
    <text evidence="3 4">Amino-acid biosynthesis; ergothioneine biosynthesis.</text>
</comment>
<dbReference type="Proteomes" id="UP000675781">
    <property type="component" value="Unassembled WGS sequence"/>
</dbReference>
<feature type="compositionally biased region" description="Low complexity" evidence="5">
    <location>
        <begin position="17"/>
        <end position="35"/>
    </location>
</feature>
<dbReference type="InterPro" id="IPR024775">
    <property type="entry name" value="DinB-like"/>
</dbReference>
<dbReference type="Gene3D" id="1.20.120.450">
    <property type="entry name" value="dinb family like domain"/>
    <property type="match status" value="1"/>
</dbReference>
<dbReference type="InterPro" id="IPR005532">
    <property type="entry name" value="SUMF_dom"/>
</dbReference>
<evidence type="ECO:0000256" key="2">
    <source>
        <dbReference type="ARBA" id="ARBA00023004"/>
    </source>
</evidence>
<dbReference type="SUPFAM" id="SSF56436">
    <property type="entry name" value="C-type lectin-like"/>
    <property type="match status" value="1"/>
</dbReference>
<reference evidence="8" key="1">
    <citation type="submission" date="2021-04" db="EMBL/GenBank/DDBJ databases">
        <title>Genome based classification of Actinospica acidithermotolerans sp. nov., an actinobacterium isolated from an Indonesian hot spring.</title>
        <authorList>
            <person name="Kusuma A.B."/>
            <person name="Putra K.E."/>
            <person name="Nafisah S."/>
            <person name="Loh J."/>
            <person name="Nouioui I."/>
            <person name="Goodfellow M."/>
        </authorList>
    </citation>
    <scope>NUCLEOTIDE SEQUENCE</scope>
    <source>
        <strain evidence="8">CSCA 57</strain>
    </source>
</reference>
<dbReference type="NCBIfam" id="TIGR03440">
    <property type="entry name" value="egtB_TIGR03440"/>
    <property type="match status" value="1"/>
</dbReference>
<dbReference type="Pfam" id="PF03781">
    <property type="entry name" value="FGE-sulfatase"/>
    <property type="match status" value="1"/>
</dbReference>
<feature type="binding site" evidence="4">
    <location>
        <position position="173"/>
    </location>
    <ligand>
        <name>Fe cation</name>
        <dbReference type="ChEBI" id="CHEBI:24875"/>
    </ligand>
</feature>
<evidence type="ECO:0000256" key="5">
    <source>
        <dbReference type="SAM" id="MobiDB-lite"/>
    </source>
</evidence>
<name>A0A941IN50_9ACTN</name>
<protein>
    <recommendedName>
        <fullName evidence="4">Hercynine oxygenase</fullName>
        <ecNumber evidence="4">1.14.99.50</ecNumber>
    </recommendedName>
    <alternativeName>
        <fullName evidence="4">Gamma-glutamyl hercynylcysteine S-oxide synthase</fullName>
    </alternativeName>
</protein>
<dbReference type="PANTHER" id="PTHR23150">
    <property type="entry name" value="SULFATASE MODIFYING FACTOR 1, 2"/>
    <property type="match status" value="1"/>
</dbReference>
<feature type="binding site" evidence="4">
    <location>
        <position position="459"/>
    </location>
    <ligand>
        <name>gamma-L-glutamyl-L-cysteine</name>
        <dbReference type="ChEBI" id="CHEBI:58173"/>
    </ligand>
</feature>
<dbReference type="Pfam" id="PF12867">
    <property type="entry name" value="DinB_2"/>
    <property type="match status" value="1"/>
</dbReference>
<dbReference type="InterPro" id="IPR016187">
    <property type="entry name" value="CTDL_fold"/>
</dbReference>
<keyword evidence="1 4" id="KW-0560">Oxidoreductase</keyword>
<comment type="similarity">
    <text evidence="4">Belongs to the EgtB family.</text>
</comment>
<feature type="binding site" evidence="4">
    <location>
        <position position="463"/>
    </location>
    <ligand>
        <name>gamma-L-glutamyl-L-cysteine</name>
        <dbReference type="ChEBI" id="CHEBI:58173"/>
    </ligand>
</feature>
<feature type="binding site" evidence="4">
    <location>
        <position position="177"/>
    </location>
    <ligand>
        <name>Fe cation</name>
        <dbReference type="ChEBI" id="CHEBI:24875"/>
    </ligand>
</feature>
<comment type="function">
    <text evidence="4">Catalyzes the oxidative sulfurization of hercynine (N-alpha,N-alpha,N-alpha-trimethyl-L-histidine) into hercynyl-gamma-L-glutamyl-L-cysteine sulfoxide, a step in the biosynthesis pathway of ergothioneine.</text>
</comment>
<evidence type="ECO:0000313" key="8">
    <source>
        <dbReference type="EMBL" id="MBR7835005.1"/>
    </source>
</evidence>
<feature type="domain" description="DinB-like" evidence="7">
    <location>
        <begin position="48"/>
        <end position="181"/>
    </location>
</feature>
<comment type="catalytic activity">
    <reaction evidence="4">
        <text>gamma-L-glutamyl-L-cysteine + hercynine + O2 = gamma-L-glutamyl-hercynylcysteine S-oxide + H2O</text>
        <dbReference type="Rhea" id="RHEA:42672"/>
        <dbReference type="ChEBI" id="CHEBI:15377"/>
        <dbReference type="ChEBI" id="CHEBI:15379"/>
        <dbReference type="ChEBI" id="CHEBI:15781"/>
        <dbReference type="ChEBI" id="CHEBI:58173"/>
        <dbReference type="ChEBI" id="CHEBI:82703"/>
        <dbReference type="EC" id="1.14.99.50"/>
    </reaction>
</comment>
<dbReference type="InterPro" id="IPR034660">
    <property type="entry name" value="DinB/YfiT-like"/>
</dbReference>
<accession>A0A941IN50</accession>
<dbReference type="InterPro" id="IPR051043">
    <property type="entry name" value="Sulfatase_Mod_Factor_Kinase"/>
</dbReference>
<keyword evidence="4" id="KW-0479">Metal-binding</keyword>
<dbReference type="AlphaFoldDB" id="A0A941IN50"/>
<evidence type="ECO:0000256" key="1">
    <source>
        <dbReference type="ARBA" id="ARBA00023002"/>
    </source>
</evidence>
<gene>
    <name evidence="4 8" type="primary">egtB</name>
    <name evidence="8" type="ORF">KDL01_17150</name>
</gene>
<dbReference type="PANTHER" id="PTHR23150:SF36">
    <property type="entry name" value="HERCYNINE OXYGENASE"/>
    <property type="match status" value="1"/>
</dbReference>
<evidence type="ECO:0000313" key="9">
    <source>
        <dbReference type="Proteomes" id="UP000675781"/>
    </source>
</evidence>
<dbReference type="SUPFAM" id="SSF109854">
    <property type="entry name" value="DinB/YfiT-like putative metalloenzymes"/>
    <property type="match status" value="1"/>
</dbReference>
<keyword evidence="2 4" id="KW-0408">Iron</keyword>